<keyword evidence="8" id="KW-0969">Cilium</keyword>
<keyword evidence="5" id="KW-0574">Periplasm</keyword>
<dbReference type="NCBIfam" id="TIGR03170">
    <property type="entry name" value="flgA_cterm"/>
    <property type="match status" value="1"/>
</dbReference>
<dbReference type="PANTHER" id="PTHR36307">
    <property type="entry name" value="FLAGELLA BASAL BODY P-RING FORMATION PROTEIN FLGA"/>
    <property type="match status" value="1"/>
</dbReference>
<dbReference type="EMBL" id="JBGUAW010000007">
    <property type="protein sequence ID" value="MFA9461470.1"/>
    <property type="molecule type" value="Genomic_DNA"/>
</dbReference>
<dbReference type="InterPro" id="IPR013974">
    <property type="entry name" value="SAF"/>
</dbReference>
<proteinExistence type="inferred from homology"/>
<dbReference type="CDD" id="cd11614">
    <property type="entry name" value="SAF_CpaB_FlgA_like"/>
    <property type="match status" value="1"/>
</dbReference>
<organism evidence="8 9">
    <name type="scientific">Thiohalorhabdus methylotrophus</name>
    <dbReference type="NCBI Taxonomy" id="3242694"/>
    <lineage>
        <taxon>Bacteria</taxon>
        <taxon>Pseudomonadati</taxon>
        <taxon>Pseudomonadota</taxon>
        <taxon>Gammaproteobacteria</taxon>
        <taxon>Thiohalorhabdales</taxon>
        <taxon>Thiohalorhabdaceae</taxon>
        <taxon>Thiohalorhabdus</taxon>
    </lineage>
</organism>
<reference evidence="8 9" key="1">
    <citation type="submission" date="2024-08" db="EMBL/GenBank/DDBJ databases">
        <title>Whole-genome sequencing of halo(alkali)philic microorganisms from hypersaline lakes.</title>
        <authorList>
            <person name="Sorokin D.Y."/>
            <person name="Merkel A.Y."/>
            <person name="Messina E."/>
            <person name="Yakimov M."/>
        </authorList>
    </citation>
    <scope>NUCLEOTIDE SEQUENCE [LARGE SCALE GENOMIC DNA]</scope>
    <source>
        <strain evidence="8 9">Cl-TMA</strain>
    </source>
</reference>
<evidence type="ECO:0000313" key="9">
    <source>
        <dbReference type="Proteomes" id="UP001575181"/>
    </source>
</evidence>
<dbReference type="RefSeq" id="WP_373656257.1">
    <property type="nucleotide sequence ID" value="NZ_JBGUAW010000007.1"/>
</dbReference>
<dbReference type="SMART" id="SM00858">
    <property type="entry name" value="SAF"/>
    <property type="match status" value="1"/>
</dbReference>
<comment type="function">
    <text evidence="6">Involved in the assembly process of the P-ring formation. It may associate with FlgF on the rod constituting a structure essential for the P-ring assembly or may act as a modulator protein for the P-ring assembly.</text>
</comment>
<comment type="subcellular location">
    <subcellularLocation>
        <location evidence="1">Periplasm</location>
    </subcellularLocation>
</comment>
<evidence type="ECO:0000256" key="1">
    <source>
        <dbReference type="ARBA" id="ARBA00004418"/>
    </source>
</evidence>
<dbReference type="Gene3D" id="2.30.30.760">
    <property type="match status" value="1"/>
</dbReference>
<dbReference type="Proteomes" id="UP001575181">
    <property type="component" value="Unassembled WGS sequence"/>
</dbReference>
<dbReference type="Gene3D" id="3.90.1210.10">
    <property type="entry name" value="Antifreeze-like/N-acetylneuraminic acid synthase C-terminal domain"/>
    <property type="match status" value="1"/>
</dbReference>
<dbReference type="Pfam" id="PF13144">
    <property type="entry name" value="ChapFlgA"/>
    <property type="match status" value="1"/>
</dbReference>
<dbReference type="InterPro" id="IPR017585">
    <property type="entry name" value="SAF_FlgA"/>
</dbReference>
<dbReference type="PANTHER" id="PTHR36307:SF1">
    <property type="entry name" value="FLAGELLA BASAL BODY P-RING FORMATION PROTEIN FLGA"/>
    <property type="match status" value="1"/>
</dbReference>
<evidence type="ECO:0000256" key="6">
    <source>
        <dbReference type="ARBA" id="ARBA00025643"/>
    </source>
</evidence>
<keyword evidence="8" id="KW-0282">Flagellum</keyword>
<dbReference type="InterPro" id="IPR039246">
    <property type="entry name" value="Flagellar_FlgA"/>
</dbReference>
<comment type="caution">
    <text evidence="8">The sequence shown here is derived from an EMBL/GenBank/DDBJ whole genome shotgun (WGS) entry which is preliminary data.</text>
</comment>
<evidence type="ECO:0000259" key="7">
    <source>
        <dbReference type="SMART" id="SM00858"/>
    </source>
</evidence>
<accession>A0ABV4TVW5</accession>
<feature type="domain" description="SAF" evidence="7">
    <location>
        <begin position="187"/>
        <end position="249"/>
    </location>
</feature>
<sequence>MTPRLVLTALLLLLPAVSWGTGLRVAVDERSEVGRTTVTLGSIAEVSGPDAELVRKVRGLEVHRFEAGESSWRVSGRAVGQALWEAGVGLDRVEMDIPLGAQVRRGTVRLSSERVAEAVREQLGRTGGKGVRIRVVFPEGAPAFKGLPAKGRIDVARDGEGQARVRVSVDGQVVASRAVAVELHRERRVVVARENLRPGTRIEPEQVKLAYREAGENRWAYLSESQEVVGSWVMQAIGEGHPVKRSQLRLPPEVRSGDPVTLVYDTPKLRITAPGTVRQQGALGEVLAMENQASGKQVYARLIGSSKARVVEQEAGKEKQ</sequence>
<comment type="similarity">
    <text evidence="2">Belongs to the FlgA family.</text>
</comment>
<keyword evidence="9" id="KW-1185">Reference proteome</keyword>
<evidence type="ECO:0000256" key="2">
    <source>
        <dbReference type="ARBA" id="ARBA00010474"/>
    </source>
</evidence>
<keyword evidence="8" id="KW-0966">Cell projection</keyword>
<keyword evidence="4" id="KW-0732">Signal</keyword>
<gene>
    <name evidence="8" type="primary">flgA</name>
    <name evidence="8" type="ORF">ACERLL_11600</name>
</gene>
<evidence type="ECO:0000313" key="8">
    <source>
        <dbReference type="EMBL" id="MFA9461470.1"/>
    </source>
</evidence>
<name>A0ABV4TVW5_9GAMM</name>
<protein>
    <recommendedName>
        <fullName evidence="3">Flagella basal body P-ring formation protein FlgA</fullName>
    </recommendedName>
</protein>
<evidence type="ECO:0000256" key="5">
    <source>
        <dbReference type="ARBA" id="ARBA00022764"/>
    </source>
</evidence>
<evidence type="ECO:0000256" key="4">
    <source>
        <dbReference type="ARBA" id="ARBA00022729"/>
    </source>
</evidence>
<evidence type="ECO:0000256" key="3">
    <source>
        <dbReference type="ARBA" id="ARBA00014754"/>
    </source>
</evidence>